<feature type="transmembrane region" description="Helical" evidence="5">
    <location>
        <begin position="72"/>
        <end position="91"/>
    </location>
</feature>
<dbReference type="InterPro" id="IPR036259">
    <property type="entry name" value="MFS_trans_sf"/>
</dbReference>
<proteinExistence type="predicted"/>
<evidence type="ECO:0000256" key="5">
    <source>
        <dbReference type="SAM" id="Phobius"/>
    </source>
</evidence>
<organism evidence="7 8">
    <name type="scientific">Streptosporangium sandarakinum</name>
    <dbReference type="NCBI Taxonomy" id="1260955"/>
    <lineage>
        <taxon>Bacteria</taxon>
        <taxon>Bacillati</taxon>
        <taxon>Actinomycetota</taxon>
        <taxon>Actinomycetes</taxon>
        <taxon>Streptosporangiales</taxon>
        <taxon>Streptosporangiaceae</taxon>
        <taxon>Streptosporangium</taxon>
    </lineage>
</organism>
<evidence type="ECO:0000256" key="1">
    <source>
        <dbReference type="ARBA" id="ARBA00004651"/>
    </source>
</evidence>
<feature type="domain" description="Major facilitator superfamily (MFS) profile" evidence="6">
    <location>
        <begin position="1"/>
        <end position="375"/>
    </location>
</feature>
<reference evidence="7 8" key="1">
    <citation type="submission" date="2020-07" db="EMBL/GenBank/DDBJ databases">
        <title>Sequencing the genomes of 1000 actinobacteria strains.</title>
        <authorList>
            <person name="Klenk H.-P."/>
        </authorList>
    </citation>
    <scope>NUCLEOTIDE SEQUENCE [LARGE SCALE GENOMIC DNA]</scope>
    <source>
        <strain evidence="7 8">DSM 45763</strain>
    </source>
</reference>
<dbReference type="SUPFAM" id="SSF103473">
    <property type="entry name" value="MFS general substrate transporter"/>
    <property type="match status" value="1"/>
</dbReference>
<dbReference type="Pfam" id="PF07690">
    <property type="entry name" value="MFS_1"/>
    <property type="match status" value="1"/>
</dbReference>
<feature type="transmembrane region" description="Helical" evidence="5">
    <location>
        <begin position="38"/>
        <end position="60"/>
    </location>
</feature>
<comment type="subcellular location">
    <subcellularLocation>
        <location evidence="1">Cell membrane</location>
        <topology evidence="1">Multi-pass membrane protein</topology>
    </subcellularLocation>
</comment>
<dbReference type="EMBL" id="JACCCO010000002">
    <property type="protein sequence ID" value="NYF42190.1"/>
    <property type="molecule type" value="Genomic_DNA"/>
</dbReference>
<keyword evidence="8" id="KW-1185">Reference proteome</keyword>
<dbReference type="InterPro" id="IPR051788">
    <property type="entry name" value="MFS_Transporter"/>
</dbReference>
<evidence type="ECO:0000256" key="2">
    <source>
        <dbReference type="ARBA" id="ARBA00022692"/>
    </source>
</evidence>
<feature type="transmembrane region" description="Helical" evidence="5">
    <location>
        <begin position="349"/>
        <end position="370"/>
    </location>
</feature>
<keyword evidence="4 5" id="KW-0472">Membrane</keyword>
<evidence type="ECO:0000259" key="6">
    <source>
        <dbReference type="PROSITE" id="PS50850"/>
    </source>
</evidence>
<dbReference type="PROSITE" id="PS50850">
    <property type="entry name" value="MFS"/>
    <property type="match status" value="1"/>
</dbReference>
<dbReference type="InterPro" id="IPR020846">
    <property type="entry name" value="MFS_dom"/>
</dbReference>
<evidence type="ECO:0000256" key="3">
    <source>
        <dbReference type="ARBA" id="ARBA00022989"/>
    </source>
</evidence>
<dbReference type="Gene3D" id="1.20.1250.20">
    <property type="entry name" value="MFS general substrate transporter like domains"/>
    <property type="match status" value="2"/>
</dbReference>
<dbReference type="AlphaFoldDB" id="A0A852V223"/>
<feature type="transmembrane region" description="Helical" evidence="5">
    <location>
        <begin position="321"/>
        <end position="343"/>
    </location>
</feature>
<feature type="transmembrane region" description="Helical" evidence="5">
    <location>
        <begin position="155"/>
        <end position="173"/>
    </location>
</feature>
<feature type="transmembrane region" description="Helical" evidence="5">
    <location>
        <begin position="194"/>
        <end position="212"/>
    </location>
</feature>
<feature type="transmembrane region" description="Helical" evidence="5">
    <location>
        <begin position="97"/>
        <end position="118"/>
    </location>
</feature>
<keyword evidence="3 5" id="KW-1133">Transmembrane helix</keyword>
<dbReference type="CDD" id="cd17393">
    <property type="entry name" value="MFS_MosC_like"/>
    <property type="match status" value="1"/>
</dbReference>
<feature type="transmembrane region" description="Helical" evidence="5">
    <location>
        <begin position="232"/>
        <end position="252"/>
    </location>
</feature>
<evidence type="ECO:0000313" key="7">
    <source>
        <dbReference type="EMBL" id="NYF42190.1"/>
    </source>
</evidence>
<dbReference type="PANTHER" id="PTHR23514:SF13">
    <property type="entry name" value="INNER MEMBRANE PROTEIN YBJJ"/>
    <property type="match status" value="1"/>
</dbReference>
<accession>A0A852V223</accession>
<protein>
    <submittedName>
        <fullName evidence="7">MFS family permease</fullName>
    </submittedName>
</protein>
<dbReference type="RefSeq" id="WP_179824596.1">
    <property type="nucleotide sequence ID" value="NZ_JACCCO010000002.1"/>
</dbReference>
<dbReference type="InterPro" id="IPR011701">
    <property type="entry name" value="MFS"/>
</dbReference>
<dbReference type="GO" id="GO:0022857">
    <property type="term" value="F:transmembrane transporter activity"/>
    <property type="evidence" value="ECO:0007669"/>
    <property type="project" value="InterPro"/>
</dbReference>
<feature type="transmembrane region" description="Helical" evidence="5">
    <location>
        <begin position="130"/>
        <end position="149"/>
    </location>
</feature>
<comment type="caution">
    <text evidence="7">The sequence shown here is derived from an EMBL/GenBank/DDBJ whole genome shotgun (WGS) entry which is preliminary data.</text>
</comment>
<dbReference type="PANTHER" id="PTHR23514">
    <property type="entry name" value="BYPASS OF STOP CODON PROTEIN 6"/>
    <property type="match status" value="1"/>
</dbReference>
<name>A0A852V223_9ACTN</name>
<keyword evidence="2 5" id="KW-0812">Transmembrane</keyword>
<dbReference type="Proteomes" id="UP000576393">
    <property type="component" value="Unassembled WGS sequence"/>
</dbReference>
<feature type="transmembrane region" description="Helical" evidence="5">
    <location>
        <begin position="264"/>
        <end position="281"/>
    </location>
</feature>
<feature type="transmembrane region" description="Helical" evidence="5">
    <location>
        <begin position="287"/>
        <end position="309"/>
    </location>
</feature>
<dbReference type="GO" id="GO:0005886">
    <property type="term" value="C:plasma membrane"/>
    <property type="evidence" value="ECO:0007669"/>
    <property type="project" value="UniProtKB-SubCell"/>
</dbReference>
<evidence type="ECO:0000256" key="4">
    <source>
        <dbReference type="ARBA" id="ARBA00023136"/>
    </source>
</evidence>
<evidence type="ECO:0000313" key="8">
    <source>
        <dbReference type="Proteomes" id="UP000576393"/>
    </source>
</evidence>
<gene>
    <name evidence="7" type="ORF">HDA43_004391</name>
</gene>
<sequence length="388" mass="38861">MSPHRAIAAVFALHGAVAGSLATRIPWIQDHLGLSPATLGFVLFCPSIGAFVGMPMAARLAHRLGGTIATRLLITLWCAALALPALMPAPAWLFPTFLLYGAAAGMSDVVMNSHAVLVERHLGRSIMSGLHGLWSVGSLVAAGAGALAAQAEIDARLHLGVIALVLVALAAVAGRGLLADATSADAPPPRRFALPSRAIAVIGLLGFCATFAEGSSSNWSALYLTEVTDAGPGVAAAGYTVFMFCMAGTRLAGDRFVRRFGPVATVKAGGVVAAIGGAVVVTSRVPALGIAGFALLGLGIAVIVPLVFVTAGNVGPTPGDGVAGVATITYLSGLLAPAVTGWIADGLSYPAAFGVITGVIVLVPLLAAALRPRTATSTPEPAVPASHG</sequence>